<keyword evidence="2" id="KW-1015">Disulfide bond</keyword>
<dbReference type="EMBL" id="WJXA01000004">
    <property type="protein sequence ID" value="KAF7145923.1"/>
    <property type="molecule type" value="Genomic_DNA"/>
</dbReference>
<keyword evidence="6" id="KW-1185">Reference proteome</keyword>
<proteinExistence type="inferred from homology"/>
<dbReference type="PANTHER" id="PTHR36710:SF4">
    <property type="entry name" value="PLANT INVERTASE_PECTIN METHYLESTERASE INHIBITOR SUPERFAMILY PROTEIN"/>
    <property type="match status" value="1"/>
</dbReference>
<evidence type="ECO:0000313" key="6">
    <source>
        <dbReference type="Proteomes" id="UP000626092"/>
    </source>
</evidence>
<dbReference type="FunFam" id="1.20.140.40:FF:000008">
    <property type="entry name" value="Invertase/pectin methylesterase inhibitor family protein"/>
    <property type="match status" value="1"/>
</dbReference>
<dbReference type="Gene3D" id="1.20.140.40">
    <property type="entry name" value="Invertase/pectin methylesterase inhibitor family protein"/>
    <property type="match status" value="1"/>
</dbReference>
<reference evidence="5" key="1">
    <citation type="submission" date="2019-11" db="EMBL/GenBank/DDBJ databases">
        <authorList>
            <person name="Liu Y."/>
            <person name="Hou J."/>
            <person name="Li T.-Q."/>
            <person name="Guan C.-H."/>
            <person name="Wu X."/>
            <person name="Wu H.-Z."/>
            <person name="Ling F."/>
            <person name="Zhang R."/>
            <person name="Shi X.-G."/>
            <person name="Ren J.-P."/>
            <person name="Chen E.-F."/>
            <person name="Sun J.-M."/>
        </authorList>
    </citation>
    <scope>NUCLEOTIDE SEQUENCE</scope>
    <source>
        <strain evidence="5">Adult_tree_wgs_1</strain>
        <tissue evidence="5">Leaves</tissue>
    </source>
</reference>
<name>A0A834H2V9_RHOSS</name>
<dbReference type="AlphaFoldDB" id="A0A834H2V9"/>
<protein>
    <recommendedName>
        <fullName evidence="4">Pectinesterase inhibitor domain-containing protein</fullName>
    </recommendedName>
</protein>
<dbReference type="Pfam" id="PF04043">
    <property type="entry name" value="PMEI"/>
    <property type="match status" value="1"/>
</dbReference>
<dbReference type="SUPFAM" id="SSF101148">
    <property type="entry name" value="Plant invertase/pectin methylesterase inhibitor"/>
    <property type="match status" value="1"/>
</dbReference>
<dbReference type="InterPro" id="IPR034086">
    <property type="entry name" value="PMEI_plant"/>
</dbReference>
<evidence type="ECO:0000256" key="1">
    <source>
        <dbReference type="ARBA" id="ARBA00022729"/>
    </source>
</evidence>
<dbReference type="InterPro" id="IPR035513">
    <property type="entry name" value="Invertase/methylesterase_inhib"/>
</dbReference>
<evidence type="ECO:0000259" key="4">
    <source>
        <dbReference type="SMART" id="SM00856"/>
    </source>
</evidence>
<organism evidence="5 6">
    <name type="scientific">Rhododendron simsii</name>
    <name type="common">Sims's rhododendron</name>
    <dbReference type="NCBI Taxonomy" id="118357"/>
    <lineage>
        <taxon>Eukaryota</taxon>
        <taxon>Viridiplantae</taxon>
        <taxon>Streptophyta</taxon>
        <taxon>Embryophyta</taxon>
        <taxon>Tracheophyta</taxon>
        <taxon>Spermatophyta</taxon>
        <taxon>Magnoliopsida</taxon>
        <taxon>eudicotyledons</taxon>
        <taxon>Gunneridae</taxon>
        <taxon>Pentapetalae</taxon>
        <taxon>asterids</taxon>
        <taxon>Ericales</taxon>
        <taxon>Ericaceae</taxon>
        <taxon>Ericoideae</taxon>
        <taxon>Rhodoreae</taxon>
        <taxon>Rhododendron</taxon>
    </lineage>
</organism>
<evidence type="ECO:0000313" key="5">
    <source>
        <dbReference type="EMBL" id="KAF7145923.1"/>
    </source>
</evidence>
<dbReference type="Proteomes" id="UP000626092">
    <property type="component" value="Unassembled WGS sequence"/>
</dbReference>
<accession>A0A834H2V9</accession>
<dbReference type="OrthoDB" id="764172at2759"/>
<evidence type="ECO:0000256" key="3">
    <source>
        <dbReference type="ARBA" id="ARBA00038471"/>
    </source>
</evidence>
<feature type="domain" description="Pectinesterase inhibitor" evidence="4">
    <location>
        <begin position="9"/>
        <end position="161"/>
    </location>
</feature>
<comment type="similarity">
    <text evidence="3">Belongs to the PMEI family.</text>
</comment>
<dbReference type="CDD" id="cd15797">
    <property type="entry name" value="PMEI"/>
    <property type="match status" value="1"/>
</dbReference>
<dbReference type="SMART" id="SM00856">
    <property type="entry name" value="PMEI"/>
    <property type="match status" value="1"/>
</dbReference>
<gene>
    <name evidence="5" type="ORF">RHSIM_Rhsim04G0244000</name>
</gene>
<sequence>MQGQTGNQQLRTLINQICSQTLNPSLCLQVLESDTRSTRADLRGLGKISIDIARKDAKQMSNLVTSLKKEATNSSLKERYDYCVELYGDAVDDLNGVGQILNKKVLCPLDISNFRVQASTACSEPNFCEDGFDEGWLQNEPSKLKEGSKKYFNLCEIVLVIGASFKSG</sequence>
<dbReference type="InterPro" id="IPR052421">
    <property type="entry name" value="PCW_Enzyme_Inhibitor"/>
</dbReference>
<dbReference type="InterPro" id="IPR006501">
    <property type="entry name" value="Pectinesterase_inhib_dom"/>
</dbReference>
<comment type="caution">
    <text evidence="5">The sequence shown here is derived from an EMBL/GenBank/DDBJ whole genome shotgun (WGS) entry which is preliminary data.</text>
</comment>
<dbReference type="PANTHER" id="PTHR36710">
    <property type="entry name" value="PECTINESTERASE INHIBITOR-LIKE"/>
    <property type="match status" value="1"/>
</dbReference>
<dbReference type="GO" id="GO:0046910">
    <property type="term" value="F:pectinesterase inhibitor activity"/>
    <property type="evidence" value="ECO:0007669"/>
    <property type="project" value="InterPro"/>
</dbReference>
<dbReference type="NCBIfam" id="TIGR01614">
    <property type="entry name" value="PME_inhib"/>
    <property type="match status" value="1"/>
</dbReference>
<evidence type="ECO:0000256" key="2">
    <source>
        <dbReference type="ARBA" id="ARBA00023157"/>
    </source>
</evidence>
<keyword evidence="1" id="KW-0732">Signal</keyword>